<feature type="compositionally biased region" description="Low complexity" evidence="2">
    <location>
        <begin position="14"/>
        <end position="23"/>
    </location>
</feature>
<dbReference type="CDD" id="cd01130">
    <property type="entry name" value="VirB11-like_ATPase"/>
    <property type="match status" value="1"/>
</dbReference>
<comment type="similarity">
    <text evidence="1">Belongs to the GSP E family.</text>
</comment>
<dbReference type="Proteomes" id="UP000202440">
    <property type="component" value="Chromosome"/>
</dbReference>
<dbReference type="PANTHER" id="PTHR30486">
    <property type="entry name" value="TWITCHING MOTILITY PROTEIN PILT"/>
    <property type="match status" value="1"/>
</dbReference>
<accession>A0A222FIF7</accession>
<reference evidence="4 5" key="1">
    <citation type="submission" date="2017-07" db="EMBL/GenBank/DDBJ databases">
        <title>Annotated genome sequence of Bacterioplanes sanyensis isolated from Red Sea.</title>
        <authorList>
            <person name="Rehman Z.U."/>
        </authorList>
    </citation>
    <scope>NUCLEOTIDE SEQUENCE [LARGE SCALE GENOMIC DNA]</scope>
    <source>
        <strain evidence="4 5">NV9</strain>
    </source>
</reference>
<dbReference type="InterPro" id="IPR050921">
    <property type="entry name" value="T4SS_GSP_E_ATPase"/>
</dbReference>
<dbReference type="OrthoDB" id="9810761at2"/>
<dbReference type="RefSeq" id="WP_094060023.1">
    <property type="nucleotide sequence ID" value="NZ_CP022530.1"/>
</dbReference>
<dbReference type="Gene3D" id="3.40.50.300">
    <property type="entry name" value="P-loop containing nucleotide triphosphate hydrolases"/>
    <property type="match status" value="1"/>
</dbReference>
<evidence type="ECO:0000313" key="5">
    <source>
        <dbReference type="Proteomes" id="UP000202440"/>
    </source>
</evidence>
<sequence>MFGRRDSAVGTDKVATAETPVPAATTNMANATNMASTGTAAQNSGKQRPAMLSDALRQVRETLLQRLDASAALQLSRTALRSMLLTETTALASELKLPLSGQDQQRLTDILLDDMLGFGPLQPLLDDDDISDVLVNGCQQVYVERHGQLRLTEVQFFDETHVRQVARRIAAAVGRRIDDSQPMVDARLADGSRVNIVIPPLALDGTTISIRKFNPHGFDLARLVSLGAMTADMAEVLRIATRSRANILISGGTGAGKTSLLNALSLNIDDGERIVTIEDAAELALQQPHVVRLETRPASAEGTSGIGQQELLVNALRMRPDRIVLGEVRSVEAFDMMQAMNTGHDGSMSTLHANSPSDALTRLENLLLMSQSNIPLSAIRRQMSSALDLIVQVNRGRDGRRRVTCISEVCGIEADRIQLQELFSYQLLDDSDQGRFVAHAIRPQLLQRAQAWGLSQALLSCTSGAMT</sequence>
<evidence type="ECO:0000256" key="2">
    <source>
        <dbReference type="SAM" id="MobiDB-lite"/>
    </source>
</evidence>
<dbReference type="InterPro" id="IPR003593">
    <property type="entry name" value="AAA+_ATPase"/>
</dbReference>
<dbReference type="EMBL" id="CP022530">
    <property type="protein sequence ID" value="ASP38837.1"/>
    <property type="molecule type" value="Genomic_DNA"/>
</dbReference>
<evidence type="ECO:0000259" key="3">
    <source>
        <dbReference type="SMART" id="SM00382"/>
    </source>
</evidence>
<evidence type="ECO:0000256" key="1">
    <source>
        <dbReference type="ARBA" id="ARBA00006611"/>
    </source>
</evidence>
<protein>
    <recommendedName>
        <fullName evidence="3">AAA+ ATPase domain-containing protein</fullName>
    </recommendedName>
</protein>
<dbReference type="Pfam" id="PF00437">
    <property type="entry name" value="T2SSE"/>
    <property type="match status" value="1"/>
</dbReference>
<proteinExistence type="inferred from homology"/>
<dbReference type="SUPFAM" id="SSF52540">
    <property type="entry name" value="P-loop containing nucleoside triphosphate hydrolases"/>
    <property type="match status" value="1"/>
</dbReference>
<name>A0A222FIF7_9GAMM</name>
<dbReference type="Gene3D" id="3.30.450.380">
    <property type="match status" value="1"/>
</dbReference>
<gene>
    <name evidence="4" type="ORF">CHH28_09155</name>
</gene>
<feature type="region of interest" description="Disordered" evidence="2">
    <location>
        <begin position="1"/>
        <end position="23"/>
    </location>
</feature>
<dbReference type="PANTHER" id="PTHR30486:SF15">
    <property type="entry name" value="TYPE II_IV SECRETION SYSTEM ATPASE"/>
    <property type="match status" value="1"/>
</dbReference>
<dbReference type="InterPro" id="IPR027417">
    <property type="entry name" value="P-loop_NTPase"/>
</dbReference>
<evidence type="ECO:0000313" key="4">
    <source>
        <dbReference type="EMBL" id="ASP38837.1"/>
    </source>
</evidence>
<dbReference type="AlphaFoldDB" id="A0A222FIF7"/>
<dbReference type="GO" id="GO:0016887">
    <property type="term" value="F:ATP hydrolysis activity"/>
    <property type="evidence" value="ECO:0007669"/>
    <property type="project" value="InterPro"/>
</dbReference>
<dbReference type="SMART" id="SM00382">
    <property type="entry name" value="AAA"/>
    <property type="match status" value="1"/>
</dbReference>
<feature type="domain" description="AAA+ ATPase" evidence="3">
    <location>
        <begin position="243"/>
        <end position="397"/>
    </location>
</feature>
<keyword evidence="5" id="KW-1185">Reference proteome</keyword>
<dbReference type="InterPro" id="IPR001482">
    <property type="entry name" value="T2SS/T4SS_dom"/>
</dbReference>
<organism evidence="4 5">
    <name type="scientific">Bacterioplanes sanyensis</name>
    <dbReference type="NCBI Taxonomy" id="1249553"/>
    <lineage>
        <taxon>Bacteria</taxon>
        <taxon>Pseudomonadati</taxon>
        <taxon>Pseudomonadota</taxon>
        <taxon>Gammaproteobacteria</taxon>
        <taxon>Oceanospirillales</taxon>
        <taxon>Oceanospirillaceae</taxon>
        <taxon>Bacterioplanes</taxon>
    </lineage>
</organism>
<dbReference type="KEGG" id="bsan:CHH28_09155"/>